<organism evidence="1 2">
    <name type="scientific">Bartonella grahamii</name>
    <dbReference type="NCBI Taxonomy" id="33045"/>
    <lineage>
        <taxon>Bacteria</taxon>
        <taxon>Pseudomonadati</taxon>
        <taxon>Pseudomonadota</taxon>
        <taxon>Alphaproteobacteria</taxon>
        <taxon>Hyphomicrobiales</taxon>
        <taxon>Bartonellaceae</taxon>
        <taxon>Bartonella</taxon>
    </lineage>
</organism>
<dbReference type="EMBL" id="UFTD01000001">
    <property type="protein sequence ID" value="SSZ39102.1"/>
    <property type="molecule type" value="Genomic_DNA"/>
</dbReference>
<dbReference type="RefSeq" id="WP_015856651.1">
    <property type="nucleotide sequence ID" value="NZ_CACVBG010000005.1"/>
</dbReference>
<evidence type="ECO:0000313" key="2">
    <source>
        <dbReference type="Proteomes" id="UP000253846"/>
    </source>
</evidence>
<dbReference type="Proteomes" id="UP000253846">
    <property type="component" value="Unassembled WGS sequence"/>
</dbReference>
<dbReference type="AlphaFoldDB" id="A0A336NJW5"/>
<dbReference type="OMA" id="WHRIIFL"/>
<gene>
    <name evidence="1" type="ORF">NCTC12860_00296</name>
</gene>
<reference evidence="1 2" key="1">
    <citation type="submission" date="2018-06" db="EMBL/GenBank/DDBJ databases">
        <authorList>
            <consortium name="Pathogen Informatics"/>
            <person name="Doyle S."/>
        </authorList>
    </citation>
    <scope>NUCLEOTIDE SEQUENCE [LARGE SCALE GENOMIC DNA]</scope>
    <source>
        <strain evidence="1 2">NCTC12860</strain>
    </source>
</reference>
<protein>
    <submittedName>
        <fullName evidence="1">Uncharacterized protein</fullName>
    </submittedName>
</protein>
<proteinExistence type="predicted"/>
<accession>A0A336NJW5</accession>
<name>A0A336NJW5_BARGR</name>
<sequence>MESFSRRIVFILFVFFIFGAVFFASQSSAVYQFFSGRSSFSSQKLDVTEEELLERLSVSFPDIIKHLSKMSPQQQELFIAQLRRDVIALAFKSGQSREQAHKSGETVAMALSKAISRPSIANAYF</sequence>
<evidence type="ECO:0000313" key="1">
    <source>
        <dbReference type="EMBL" id="SSZ39102.1"/>
    </source>
</evidence>